<proteinExistence type="predicted"/>
<evidence type="ECO:0000313" key="15">
    <source>
        <dbReference type="Proteomes" id="UP000320762"/>
    </source>
</evidence>
<dbReference type="CDD" id="cd02440">
    <property type="entry name" value="AdoMet_MTases"/>
    <property type="match status" value="1"/>
</dbReference>
<dbReference type="PANTHER" id="PTHR12189:SF2">
    <property type="entry name" value="MRNA CAP GUANINE-N7 METHYLTRANSFERASE"/>
    <property type="match status" value="1"/>
</dbReference>
<evidence type="ECO:0000256" key="6">
    <source>
        <dbReference type="ARBA" id="ARBA00022884"/>
    </source>
</evidence>
<evidence type="ECO:0000256" key="11">
    <source>
        <dbReference type="ARBA" id="ARBA00049739"/>
    </source>
</evidence>
<keyword evidence="7" id="KW-0506">mRNA capping</keyword>
<evidence type="ECO:0000256" key="8">
    <source>
        <dbReference type="ARBA" id="ARBA00032772"/>
    </source>
</evidence>
<sequence length="583" mass="64701">MPAFDPVRDALNSPLSPSQPLPSPFARAQEAPHYSSSSPLASPSVGKRATDLSVLLNDTAPDPPTLARTPSSRSASLANLVHSEPDDKLTFTDPLRRSDDGYFAHRPSSSSSRSSSGLFTPSPAAQTNGRPAPPPVAPESPERSSRPSSSSSALNGPRSFARPTSSHGAMAPPPPPLPPPRALYQPKRLTPAGSVMIPLSASELQHFQLFRGKGAVTLSKRKRRASAEPEDIDRPPPKKLAGDARVVAAHYNARPEVGVDKRGESPIFGLKAFNNWIKSVIITKHAHPALRQSPYSAPKDRLRGRVLDMGCGKGGDINKWQKANARYYVAVDIADVSVQQCRQRYDSLRGPKPEAQFFALDCYTESLSRALPPDVIRLPFDVVSMQFCMHYAFESLEKARCMLENVSENLRSGGVFVGTIPNADQLLASLESLSPDREDLEWGNSVYTIKFDEREHDSIYGQRYWFYLQDAVDNVPEYVVHWDPFVQYVPAFRLTSQLSDGFPFPSLPTSISFSTIIRLAEEYDLFPVYKKEFHDVFEEHHESKEFGPLLVRMKVMDDNGESVMDEDQWEAANVYIAFAFEKR</sequence>
<feature type="compositionally biased region" description="Low complexity" evidence="12">
    <location>
        <begin position="35"/>
        <end position="44"/>
    </location>
</feature>
<dbReference type="PROSITE" id="PS51562">
    <property type="entry name" value="RNA_CAP0_MT"/>
    <property type="match status" value="1"/>
</dbReference>
<evidence type="ECO:0000256" key="9">
    <source>
        <dbReference type="ARBA" id="ARBA00033387"/>
    </source>
</evidence>
<reference evidence="14 15" key="1">
    <citation type="journal article" date="2019" name="New Phytol.">
        <title>Comparative genomics reveals unique wood-decay strategies and fruiting body development in the Schizophyllaceae.</title>
        <authorList>
            <person name="Almasi E."/>
            <person name="Sahu N."/>
            <person name="Krizsan K."/>
            <person name="Balint B."/>
            <person name="Kovacs G.M."/>
            <person name="Kiss B."/>
            <person name="Cseklye J."/>
            <person name="Drula E."/>
            <person name="Henrissat B."/>
            <person name="Nagy I."/>
            <person name="Chovatia M."/>
            <person name="Adam C."/>
            <person name="LaButti K."/>
            <person name="Lipzen A."/>
            <person name="Riley R."/>
            <person name="Grigoriev I.V."/>
            <person name="Nagy L.G."/>
        </authorList>
    </citation>
    <scope>NUCLEOTIDE SEQUENCE [LARGE SCALE GENOMIC DNA]</scope>
    <source>
        <strain evidence="14 15">NL-1724</strain>
    </source>
</reference>
<keyword evidence="6" id="KW-0694">RNA-binding</keyword>
<evidence type="ECO:0000259" key="13">
    <source>
        <dbReference type="PROSITE" id="PS51562"/>
    </source>
</evidence>
<feature type="compositionally biased region" description="Polar residues" evidence="12">
    <location>
        <begin position="117"/>
        <end position="129"/>
    </location>
</feature>
<evidence type="ECO:0000256" key="1">
    <source>
        <dbReference type="ARBA" id="ARBA00003378"/>
    </source>
</evidence>
<accession>A0A550CAN2</accession>
<dbReference type="EMBL" id="VDMD01000015">
    <property type="protein sequence ID" value="TRM61756.1"/>
    <property type="molecule type" value="Genomic_DNA"/>
</dbReference>
<dbReference type="SUPFAM" id="SSF53335">
    <property type="entry name" value="S-adenosyl-L-methionine-dependent methyltransferases"/>
    <property type="match status" value="1"/>
</dbReference>
<comment type="caution">
    <text evidence="14">The sequence shown here is derived from an EMBL/GenBank/DDBJ whole genome shotgun (WGS) entry which is preliminary data.</text>
</comment>
<evidence type="ECO:0000256" key="3">
    <source>
        <dbReference type="ARBA" id="ARBA00022603"/>
    </source>
</evidence>
<keyword evidence="15" id="KW-1185">Reference proteome</keyword>
<keyword evidence="3" id="KW-0489">Methyltransferase</keyword>
<feature type="compositionally biased region" description="Polar residues" evidence="12">
    <location>
        <begin position="68"/>
        <end position="77"/>
    </location>
</feature>
<dbReference type="OrthoDB" id="10248867at2759"/>
<keyword evidence="4" id="KW-0808">Transferase</keyword>
<dbReference type="Pfam" id="PF03291">
    <property type="entry name" value="mRNA_G-N7_MeTrfase"/>
    <property type="match status" value="2"/>
</dbReference>
<dbReference type="GO" id="GO:0003723">
    <property type="term" value="F:RNA binding"/>
    <property type="evidence" value="ECO:0007669"/>
    <property type="project" value="UniProtKB-KW"/>
</dbReference>
<comment type="catalytic activity">
    <reaction evidence="10">
        <text>a 5'-end (5'-triphosphoguanosine)-ribonucleoside in mRNA + S-adenosyl-L-methionine = a 5'-end (N(7)-methyl 5'-triphosphoguanosine)-ribonucleoside in mRNA + S-adenosyl-L-homocysteine</text>
        <dbReference type="Rhea" id="RHEA:67008"/>
        <dbReference type="Rhea" id="RHEA-COMP:17166"/>
        <dbReference type="Rhea" id="RHEA-COMP:17167"/>
        <dbReference type="ChEBI" id="CHEBI:57856"/>
        <dbReference type="ChEBI" id="CHEBI:59789"/>
        <dbReference type="ChEBI" id="CHEBI:156461"/>
        <dbReference type="ChEBI" id="CHEBI:167617"/>
        <dbReference type="EC" id="2.1.1.56"/>
    </reaction>
</comment>
<dbReference type="GO" id="GO:0005634">
    <property type="term" value="C:nucleus"/>
    <property type="evidence" value="ECO:0007669"/>
    <property type="project" value="TreeGrafter"/>
</dbReference>
<feature type="compositionally biased region" description="Basic and acidic residues" evidence="12">
    <location>
        <begin position="83"/>
        <end position="103"/>
    </location>
</feature>
<feature type="region of interest" description="Disordered" evidence="12">
    <location>
        <begin position="218"/>
        <end position="239"/>
    </location>
</feature>
<keyword evidence="5" id="KW-0949">S-adenosyl-L-methionine</keyword>
<feature type="compositionally biased region" description="Pro residues" evidence="12">
    <location>
        <begin position="171"/>
        <end position="181"/>
    </location>
</feature>
<dbReference type="STRING" id="97359.A0A550CAN2"/>
<evidence type="ECO:0000256" key="7">
    <source>
        <dbReference type="ARBA" id="ARBA00023042"/>
    </source>
</evidence>
<comment type="function">
    <text evidence="1">Responsible for methylating the 5'-cap structure of mRNAs.</text>
</comment>
<feature type="domain" description="MRNA cap 0 methyltransferase" evidence="13">
    <location>
        <begin position="265"/>
        <end position="583"/>
    </location>
</feature>
<dbReference type="EC" id="2.1.1.56" evidence="2"/>
<protein>
    <recommendedName>
        <fullName evidence="11">mRNA cap guanine-N(7) methyltransferase</fullName>
        <ecNumber evidence="2">2.1.1.56</ecNumber>
    </recommendedName>
    <alternativeName>
        <fullName evidence="8">mRNA (guanine-N(7))-methyltransferase</fullName>
    </alternativeName>
    <alternativeName>
        <fullName evidence="9">mRNA cap methyltransferase</fullName>
    </alternativeName>
</protein>
<name>A0A550CAN2_9AGAR</name>
<evidence type="ECO:0000256" key="5">
    <source>
        <dbReference type="ARBA" id="ARBA00022691"/>
    </source>
</evidence>
<dbReference type="Gene3D" id="3.40.50.150">
    <property type="entry name" value="Vaccinia Virus protein VP39"/>
    <property type="match status" value="2"/>
</dbReference>
<dbReference type="PANTHER" id="PTHR12189">
    <property type="entry name" value="MRNA GUANINE-7- METHYLTRANSFERASE"/>
    <property type="match status" value="1"/>
</dbReference>
<dbReference type="AlphaFoldDB" id="A0A550CAN2"/>
<dbReference type="InterPro" id="IPR039753">
    <property type="entry name" value="RG7MT1"/>
</dbReference>
<evidence type="ECO:0000256" key="10">
    <source>
        <dbReference type="ARBA" id="ARBA00044712"/>
    </source>
</evidence>
<dbReference type="InterPro" id="IPR004971">
    <property type="entry name" value="mRNA_G-N7_MeTrfase_dom"/>
</dbReference>
<dbReference type="InterPro" id="IPR029063">
    <property type="entry name" value="SAM-dependent_MTases_sf"/>
</dbReference>
<feature type="region of interest" description="Disordered" evidence="12">
    <location>
        <begin position="1"/>
        <end position="186"/>
    </location>
</feature>
<dbReference type="Proteomes" id="UP000320762">
    <property type="component" value="Unassembled WGS sequence"/>
</dbReference>
<dbReference type="GO" id="GO:0004482">
    <property type="term" value="F:mRNA 5'-cap (guanine-N7-)-methyltransferase activity"/>
    <property type="evidence" value="ECO:0007669"/>
    <property type="project" value="UniProtKB-EC"/>
</dbReference>
<evidence type="ECO:0000313" key="14">
    <source>
        <dbReference type="EMBL" id="TRM61756.1"/>
    </source>
</evidence>
<gene>
    <name evidence="14" type="ORF">BD626DRAFT_72139</name>
</gene>
<evidence type="ECO:0000256" key="2">
    <source>
        <dbReference type="ARBA" id="ARBA00011926"/>
    </source>
</evidence>
<keyword evidence="7" id="KW-0507">mRNA processing</keyword>
<evidence type="ECO:0000256" key="4">
    <source>
        <dbReference type="ARBA" id="ARBA00022679"/>
    </source>
</evidence>
<organism evidence="14 15">
    <name type="scientific">Schizophyllum amplum</name>
    <dbReference type="NCBI Taxonomy" id="97359"/>
    <lineage>
        <taxon>Eukaryota</taxon>
        <taxon>Fungi</taxon>
        <taxon>Dikarya</taxon>
        <taxon>Basidiomycota</taxon>
        <taxon>Agaricomycotina</taxon>
        <taxon>Agaricomycetes</taxon>
        <taxon>Agaricomycetidae</taxon>
        <taxon>Agaricales</taxon>
        <taxon>Schizophyllaceae</taxon>
        <taxon>Schizophyllum</taxon>
    </lineage>
</organism>
<evidence type="ECO:0000256" key="12">
    <source>
        <dbReference type="SAM" id="MobiDB-lite"/>
    </source>
</evidence>